<feature type="coiled-coil region" evidence="1">
    <location>
        <begin position="146"/>
        <end position="180"/>
    </location>
</feature>
<gene>
    <name evidence="5" type="ORF">BBJ29_002157</name>
    <name evidence="4" type="ORF">BBP00_00004732</name>
</gene>
<dbReference type="AlphaFoldDB" id="A0A3F2RSE0"/>
<accession>A0A3F2RSE0</accession>
<comment type="caution">
    <text evidence="4">The sequence shown here is derived from an EMBL/GenBank/DDBJ whole genome shotgun (WGS) entry which is preliminary data.</text>
</comment>
<dbReference type="OrthoDB" id="107715at2759"/>
<organism evidence="4 6">
    <name type="scientific">Phytophthora kernoviae</name>
    <dbReference type="NCBI Taxonomy" id="325452"/>
    <lineage>
        <taxon>Eukaryota</taxon>
        <taxon>Sar</taxon>
        <taxon>Stramenopiles</taxon>
        <taxon>Oomycota</taxon>
        <taxon>Peronosporomycetes</taxon>
        <taxon>Peronosporales</taxon>
        <taxon>Peronosporaceae</taxon>
        <taxon>Phytophthora</taxon>
    </lineage>
</organism>
<evidence type="ECO:0000313" key="6">
    <source>
        <dbReference type="Proteomes" id="UP000277300"/>
    </source>
</evidence>
<protein>
    <recommendedName>
        <fullName evidence="3">KRAB domain-containing protein</fullName>
    </recommendedName>
</protein>
<keyword evidence="1" id="KW-0175">Coiled coil</keyword>
<dbReference type="EMBL" id="MBDO02000121">
    <property type="protein sequence ID" value="RLN62471.1"/>
    <property type="molecule type" value="Genomic_DNA"/>
</dbReference>
<keyword evidence="2" id="KW-0472">Membrane</keyword>
<evidence type="ECO:0000259" key="3">
    <source>
        <dbReference type="PROSITE" id="PS50805"/>
    </source>
</evidence>
<feature type="domain" description="KRAB" evidence="3">
    <location>
        <begin position="158"/>
        <end position="231"/>
    </location>
</feature>
<feature type="transmembrane region" description="Helical" evidence="2">
    <location>
        <begin position="61"/>
        <end position="84"/>
    </location>
</feature>
<dbReference type="PROSITE" id="PS50805">
    <property type="entry name" value="KRAB"/>
    <property type="match status" value="1"/>
</dbReference>
<dbReference type="GO" id="GO:0006355">
    <property type="term" value="P:regulation of DNA-templated transcription"/>
    <property type="evidence" value="ECO:0007669"/>
    <property type="project" value="InterPro"/>
</dbReference>
<dbReference type="Proteomes" id="UP000284657">
    <property type="component" value="Unassembled WGS sequence"/>
</dbReference>
<name>A0A3F2RSE0_9STRA</name>
<evidence type="ECO:0000256" key="1">
    <source>
        <dbReference type="SAM" id="Coils"/>
    </source>
</evidence>
<dbReference type="Proteomes" id="UP000277300">
    <property type="component" value="Unassembled WGS sequence"/>
</dbReference>
<dbReference type="InterPro" id="IPR001909">
    <property type="entry name" value="KRAB"/>
</dbReference>
<evidence type="ECO:0000256" key="2">
    <source>
        <dbReference type="SAM" id="Phobius"/>
    </source>
</evidence>
<proteinExistence type="predicted"/>
<evidence type="ECO:0000313" key="7">
    <source>
        <dbReference type="Proteomes" id="UP000284657"/>
    </source>
</evidence>
<evidence type="ECO:0000313" key="4">
    <source>
        <dbReference type="EMBL" id="RLN62471.1"/>
    </source>
</evidence>
<keyword evidence="2" id="KW-0812">Transmembrane</keyword>
<dbReference type="EMBL" id="MBAD02000604">
    <property type="protein sequence ID" value="RLN65331.1"/>
    <property type="molecule type" value="Genomic_DNA"/>
</dbReference>
<keyword evidence="2" id="KW-1133">Transmembrane helix</keyword>
<reference evidence="6 7" key="1">
    <citation type="submission" date="2018-07" db="EMBL/GenBank/DDBJ databases">
        <title>Genome sequencing of oomycete isolates from Chile give support for New Zealand origin for Phytophthora kernoviae and make available the first Nothophytophthora sp. genome.</title>
        <authorList>
            <person name="Studholme D.J."/>
            <person name="Sanfuentes E."/>
            <person name="Panda P."/>
            <person name="Hill R."/>
            <person name="Sambles C."/>
            <person name="Grant M."/>
            <person name="Williams N.M."/>
            <person name="Mcdougal R.L."/>
        </authorList>
    </citation>
    <scope>NUCLEOTIDE SEQUENCE [LARGE SCALE GENOMIC DNA]</scope>
    <source>
        <strain evidence="4">Chile6</strain>
        <strain evidence="5">Chile7</strain>
    </source>
</reference>
<evidence type="ECO:0000313" key="5">
    <source>
        <dbReference type="EMBL" id="RLN65331.1"/>
    </source>
</evidence>
<sequence length="267" mass="30340">MRLGLSDSMRSVSLEDTEPLHTATHRRTYRRSCVKETSCSDGQVEQNSKTERLYKAPKTTLRIIMGVILLVTSFAALSVSLRAWKPSNSQFDEQFEQLERRFSLLGRATARLETSASRFLKNCQNVQIAAKARTEMLGNSAKKSFEEQAQAEVEEQEQVVKEVMEYYTQQEQQIQETKQRLLAMNITLPVQVTVRPVPDAWQNEDQQLPGLLEGDEDQWSLQRREGHSTGPFADAMVIEDLRESGGDASKVDGTAIPLEHIEFYVNQ</sequence>